<feature type="region of interest" description="Disordered" evidence="1">
    <location>
        <begin position="78"/>
        <end position="142"/>
    </location>
</feature>
<reference evidence="2" key="1">
    <citation type="submission" date="2023-12" db="EMBL/GenBank/DDBJ databases">
        <title>Genome assembly of Anisodus tanguticus.</title>
        <authorList>
            <person name="Wang Y.-J."/>
        </authorList>
    </citation>
    <scope>NUCLEOTIDE SEQUENCE</scope>
    <source>
        <strain evidence="2">KB-2021</strain>
        <tissue evidence="2">Leaf</tissue>
    </source>
</reference>
<feature type="region of interest" description="Disordered" evidence="1">
    <location>
        <begin position="23"/>
        <end position="53"/>
    </location>
</feature>
<feature type="compositionally biased region" description="Polar residues" evidence="1">
    <location>
        <begin position="131"/>
        <end position="142"/>
    </location>
</feature>
<dbReference type="EMBL" id="JAVYJV010000007">
    <property type="protein sequence ID" value="KAK4365652.1"/>
    <property type="molecule type" value="Genomic_DNA"/>
</dbReference>
<comment type="caution">
    <text evidence="2">The sequence shown here is derived from an EMBL/GenBank/DDBJ whole genome shotgun (WGS) entry which is preliminary data.</text>
</comment>
<feature type="compositionally biased region" description="Polar residues" evidence="1">
    <location>
        <begin position="107"/>
        <end position="121"/>
    </location>
</feature>
<organism evidence="2 3">
    <name type="scientific">Anisodus tanguticus</name>
    <dbReference type="NCBI Taxonomy" id="243964"/>
    <lineage>
        <taxon>Eukaryota</taxon>
        <taxon>Viridiplantae</taxon>
        <taxon>Streptophyta</taxon>
        <taxon>Embryophyta</taxon>
        <taxon>Tracheophyta</taxon>
        <taxon>Spermatophyta</taxon>
        <taxon>Magnoliopsida</taxon>
        <taxon>eudicotyledons</taxon>
        <taxon>Gunneridae</taxon>
        <taxon>Pentapetalae</taxon>
        <taxon>asterids</taxon>
        <taxon>lamiids</taxon>
        <taxon>Solanales</taxon>
        <taxon>Solanaceae</taxon>
        <taxon>Solanoideae</taxon>
        <taxon>Hyoscyameae</taxon>
        <taxon>Anisodus</taxon>
    </lineage>
</organism>
<evidence type="ECO:0000256" key="1">
    <source>
        <dbReference type="SAM" id="MobiDB-lite"/>
    </source>
</evidence>
<proteinExistence type="predicted"/>
<dbReference type="AlphaFoldDB" id="A0AAE1S9M8"/>
<evidence type="ECO:0000313" key="2">
    <source>
        <dbReference type="EMBL" id="KAK4365652.1"/>
    </source>
</evidence>
<feature type="compositionally biased region" description="Basic and acidic residues" evidence="1">
    <location>
        <begin position="23"/>
        <end position="40"/>
    </location>
</feature>
<sequence length="245" mass="28030">MPEDLLLGLTGKHVSERRKCDRCERKIDHKEKKTNPESKGRMPHQHPKNAEQTKGKLLHSLSMNSINKKDQAQVEVVDNGQKDEQKECRNDTAVTQENVFSRENRPNQRQPLTNMNLNGPSSYRERGFGESYTSNPSKSPLRTDYSNTHMPMWRASNYGGNASRNNSPLRMDHSNRHMPMWRGSSYGELRTGKQGMVGVMWELQNVHFKDSARNKRGLAAFMLKEDATMGIVAVCKANSQARMER</sequence>
<gene>
    <name evidence="2" type="ORF">RND71_013532</name>
</gene>
<keyword evidence="3" id="KW-1185">Reference proteome</keyword>
<feature type="compositionally biased region" description="Basic and acidic residues" evidence="1">
    <location>
        <begin position="80"/>
        <end position="90"/>
    </location>
</feature>
<dbReference type="Proteomes" id="UP001291623">
    <property type="component" value="Unassembled WGS sequence"/>
</dbReference>
<evidence type="ECO:0000313" key="3">
    <source>
        <dbReference type="Proteomes" id="UP001291623"/>
    </source>
</evidence>
<protein>
    <submittedName>
        <fullName evidence="2">Uncharacterized protein</fullName>
    </submittedName>
</protein>
<name>A0AAE1S9M8_9SOLA</name>
<accession>A0AAE1S9M8</accession>